<comment type="caution">
    <text evidence="1">The sequence shown here is derived from an EMBL/GenBank/DDBJ whole genome shotgun (WGS) entry which is preliminary data.</text>
</comment>
<dbReference type="Pfam" id="PF00805">
    <property type="entry name" value="Pentapeptide"/>
    <property type="match status" value="2"/>
</dbReference>
<dbReference type="PANTHER" id="PTHR42999:SF1">
    <property type="entry name" value="PENTAPEPTIDE REPEAT-CONTAINING PROTEIN"/>
    <property type="match status" value="1"/>
</dbReference>
<protein>
    <submittedName>
        <fullName evidence="1">Pentapeptide repeat-containing protein</fullName>
    </submittedName>
</protein>
<dbReference type="AlphaFoldDB" id="A0A4Q9VKD1"/>
<dbReference type="Proteomes" id="UP000292781">
    <property type="component" value="Unassembled WGS sequence"/>
</dbReference>
<dbReference type="OrthoDB" id="5293049at2"/>
<keyword evidence="2" id="KW-1185">Reference proteome</keyword>
<gene>
    <name evidence="1" type="ORF">EYW49_16935</name>
</gene>
<accession>A0A4Q9VKD1</accession>
<dbReference type="EMBL" id="SJFN01000029">
    <property type="protein sequence ID" value="TBW34952.1"/>
    <property type="molecule type" value="Genomic_DNA"/>
</dbReference>
<evidence type="ECO:0000313" key="1">
    <source>
        <dbReference type="EMBL" id="TBW34952.1"/>
    </source>
</evidence>
<organism evidence="1 2">
    <name type="scientific">Siculibacillus lacustris</name>
    <dbReference type="NCBI Taxonomy" id="1549641"/>
    <lineage>
        <taxon>Bacteria</taxon>
        <taxon>Pseudomonadati</taxon>
        <taxon>Pseudomonadota</taxon>
        <taxon>Alphaproteobacteria</taxon>
        <taxon>Hyphomicrobiales</taxon>
        <taxon>Ancalomicrobiaceae</taxon>
        <taxon>Siculibacillus</taxon>
    </lineage>
</organism>
<dbReference type="InterPro" id="IPR001646">
    <property type="entry name" value="5peptide_repeat"/>
</dbReference>
<evidence type="ECO:0000313" key="2">
    <source>
        <dbReference type="Proteomes" id="UP000292781"/>
    </source>
</evidence>
<dbReference type="RefSeq" id="WP_131310812.1">
    <property type="nucleotide sequence ID" value="NZ_SJFN01000029.1"/>
</dbReference>
<dbReference type="PANTHER" id="PTHR42999">
    <property type="entry name" value="ANTIBIOTIC RESISTANCE PROTEIN MCBG"/>
    <property type="match status" value="1"/>
</dbReference>
<dbReference type="Gene3D" id="2.160.20.80">
    <property type="entry name" value="E3 ubiquitin-protein ligase SopA"/>
    <property type="match status" value="2"/>
</dbReference>
<name>A0A4Q9VKD1_9HYPH</name>
<sequence>MPGAVPSPFSIAVAGEARVDDLSFRQEDILGVEIRDRRFTACTFQDCDFEGSRFVACEFLDCRFASSKFREAKFIGCKFGSGGDSRPISWRFCDLSQALFEDCGLSNNLIDKGKAFETSFVRCACLGLKFDAEVHRHIGKQLLVGSVRFRDCRMQFAAFAQANYEASVFESCDLRDVDFSRGNYTRVSFRGSVLHNADFTGATLDEADLSGATFDSFPLAEVFSFHGLVVGRDQQAAMLASIGIRVAG</sequence>
<dbReference type="SUPFAM" id="SSF141571">
    <property type="entry name" value="Pentapeptide repeat-like"/>
    <property type="match status" value="2"/>
</dbReference>
<dbReference type="InterPro" id="IPR052949">
    <property type="entry name" value="PA_immunity-related"/>
</dbReference>
<reference evidence="1 2" key="1">
    <citation type="submission" date="2019-02" db="EMBL/GenBank/DDBJ databases">
        <title>Siculibacillus lacustris gen. nov., sp. nov., a new rosette-forming bacterium isolated from a freshwater crater lake (Lake St. Ana, Romania).</title>
        <authorList>
            <person name="Felfoldi T."/>
            <person name="Marton Z."/>
            <person name="Szabo A."/>
            <person name="Mentes A."/>
            <person name="Boka K."/>
            <person name="Marialigeti K."/>
            <person name="Mathe I."/>
            <person name="Koncz M."/>
            <person name="Schumann P."/>
            <person name="Toth E."/>
        </authorList>
    </citation>
    <scope>NUCLEOTIDE SEQUENCE [LARGE SCALE GENOMIC DNA]</scope>
    <source>
        <strain evidence="1 2">SA-279</strain>
    </source>
</reference>
<proteinExistence type="predicted"/>